<proteinExistence type="predicted"/>
<name>A0AAW6PWI1_PSEPU</name>
<reference evidence="2" key="1">
    <citation type="submission" date="2023-03" db="EMBL/GenBank/DDBJ databases">
        <title>Draft assemblies of triclosan tolerant bacteria isolated from returned activated sludge.</title>
        <authorList>
            <person name="Van Hamelsveld S."/>
        </authorList>
    </citation>
    <scope>NUCLEOTIDE SEQUENCE</scope>
    <source>
        <strain evidence="2">GW210012_S60</strain>
    </source>
</reference>
<feature type="signal peptide" evidence="1">
    <location>
        <begin position="1"/>
        <end position="22"/>
    </location>
</feature>
<sequence length="644" mass="69969">MNRKQLKFCLIGAVILFGGCTASDPTNHLDSSADTLFQIKPDQNRAALERQSGTDQYLKLLLNVAEDAEVKEVQVKPGLVSKGTTMLSMPLTDGRTVSFKLSRSDNVASGMVGWVGDMPSNRRQLYPSPAEIDMDPLNWVSLVSDGNLVVGDIRVEGQLYRLTAVGKGQQVLVKVDETKLPPEAAPIAVPVQPQGNTPSLTAPLSSKSKIRVLFVTTRQSRALYPNYGLELILALLKANLYLSNSNVEALYELGGFYDSDYDETGKEPQAQLNDMMADKPLGAAIHIEREKARADLVSMLSTYSIYCGIAKMPARKETAFSSISCFGALGHELGHNMGAMHSDESPVQGIPAYAYGYKHTAPNFHTQMRTSHGAIPYHSNPRLQYEGVPIGTVDKNDVARTFNERREVVENFYPTLRMQVFTDLNFQGDMCAMSLESGVGKPPCDQPKSAKVFNFVPGMRLCFRSENYKEVCYGGSFAGSFEVPDLKAAGALPSGLYREGKVGDDAFNGDVQHVEYKNDYMLTIQLHSLPDHQGASCEFRLGRGSGGSLSDWPQCAALSDGKSRSAKVFAFGGGDSKLCFYNADFVQSLCFTGAYQGNFSIKNWDEGSGLPAGLVRTPGGGGSMNGSVHHSFYGFGPARRPPAP</sequence>
<keyword evidence="1" id="KW-0732">Signal</keyword>
<dbReference type="Proteomes" id="UP001217741">
    <property type="component" value="Unassembled WGS sequence"/>
</dbReference>
<keyword evidence="2" id="KW-0378">Hydrolase</keyword>
<dbReference type="GO" id="GO:0008237">
    <property type="term" value="F:metallopeptidase activity"/>
    <property type="evidence" value="ECO:0007669"/>
    <property type="project" value="UniProtKB-KW"/>
</dbReference>
<dbReference type="Pfam" id="PF13582">
    <property type="entry name" value="Reprolysin_3"/>
    <property type="match status" value="1"/>
</dbReference>
<dbReference type="AlphaFoldDB" id="A0AAW6PWI1"/>
<feature type="chain" id="PRO_5043835008" evidence="1">
    <location>
        <begin position="23"/>
        <end position="644"/>
    </location>
</feature>
<organism evidence="2 3">
    <name type="scientific">Pseudomonas putida</name>
    <name type="common">Arthrobacter siderocapsulatus</name>
    <dbReference type="NCBI Taxonomy" id="303"/>
    <lineage>
        <taxon>Bacteria</taxon>
        <taxon>Pseudomonadati</taxon>
        <taxon>Pseudomonadota</taxon>
        <taxon>Gammaproteobacteria</taxon>
        <taxon>Pseudomonadales</taxon>
        <taxon>Pseudomonadaceae</taxon>
        <taxon>Pseudomonas</taxon>
    </lineage>
</organism>
<evidence type="ECO:0000313" key="3">
    <source>
        <dbReference type="Proteomes" id="UP001217741"/>
    </source>
</evidence>
<accession>A0AAW6PWI1</accession>
<gene>
    <name evidence="2" type="ORF">P3W50_27655</name>
</gene>
<keyword evidence="2" id="KW-0645">Protease</keyword>
<dbReference type="PROSITE" id="PS51257">
    <property type="entry name" value="PROKAR_LIPOPROTEIN"/>
    <property type="match status" value="1"/>
</dbReference>
<dbReference type="RefSeq" id="WP_080889195.1">
    <property type="nucleotide sequence ID" value="NZ_BBQL01000022.1"/>
</dbReference>
<evidence type="ECO:0000313" key="2">
    <source>
        <dbReference type="EMBL" id="MDF3874213.1"/>
    </source>
</evidence>
<dbReference type="EMBL" id="JARJLO010000408">
    <property type="protein sequence ID" value="MDF3874213.1"/>
    <property type="molecule type" value="Genomic_DNA"/>
</dbReference>
<dbReference type="SUPFAM" id="SSF55486">
    <property type="entry name" value="Metalloproteases ('zincins'), catalytic domain"/>
    <property type="match status" value="1"/>
</dbReference>
<evidence type="ECO:0000256" key="1">
    <source>
        <dbReference type="SAM" id="SignalP"/>
    </source>
</evidence>
<protein>
    <submittedName>
        <fullName evidence="2">Zinc-dependent metalloprotease family protein</fullName>
    </submittedName>
</protein>
<keyword evidence="2" id="KW-0482">Metalloprotease</keyword>
<comment type="caution">
    <text evidence="2">The sequence shown here is derived from an EMBL/GenBank/DDBJ whole genome shotgun (WGS) entry which is preliminary data.</text>
</comment>